<evidence type="ECO:0000256" key="6">
    <source>
        <dbReference type="ARBA" id="ARBA00022723"/>
    </source>
</evidence>
<evidence type="ECO:0000256" key="9">
    <source>
        <dbReference type="ARBA" id="ARBA00023277"/>
    </source>
</evidence>
<dbReference type="NCBIfam" id="TIGR01509">
    <property type="entry name" value="HAD-SF-IA-v3"/>
    <property type="match status" value="1"/>
</dbReference>
<dbReference type="InterPro" id="IPR006439">
    <property type="entry name" value="HAD-SF_hydro_IA"/>
</dbReference>
<protein>
    <recommendedName>
        <fullName evidence="5 10">Phosphoglycolate phosphatase</fullName>
        <shortName evidence="10">PGP</shortName>
        <shortName evidence="10">PGPase</shortName>
        <ecNumber evidence="5 10">3.1.3.18</ecNumber>
    </recommendedName>
</protein>
<dbReference type="InterPro" id="IPR023198">
    <property type="entry name" value="PGP-like_dom2"/>
</dbReference>
<dbReference type="EMBL" id="JACZHT010000003">
    <property type="protein sequence ID" value="MBE1237060.1"/>
    <property type="molecule type" value="Genomic_DNA"/>
</dbReference>
<dbReference type="SFLD" id="SFLDG01135">
    <property type="entry name" value="C1.5.6:_HAD__Beta-PGM__Phospha"/>
    <property type="match status" value="1"/>
</dbReference>
<dbReference type="InterPro" id="IPR023214">
    <property type="entry name" value="HAD_sf"/>
</dbReference>
<dbReference type="InterPro" id="IPR041492">
    <property type="entry name" value="HAD_2"/>
</dbReference>
<evidence type="ECO:0000313" key="11">
    <source>
        <dbReference type="EMBL" id="MBE1237060.1"/>
    </source>
</evidence>
<dbReference type="EC" id="3.1.3.18" evidence="5 10"/>
<comment type="caution">
    <text evidence="11">The sequence shown here is derived from an EMBL/GenBank/DDBJ whole genome shotgun (WGS) entry which is preliminary data.</text>
</comment>
<evidence type="ECO:0000256" key="8">
    <source>
        <dbReference type="ARBA" id="ARBA00022842"/>
    </source>
</evidence>
<dbReference type="PANTHER" id="PTHR43434:SF1">
    <property type="entry name" value="PHOSPHOGLYCOLATE PHOSPHATASE"/>
    <property type="match status" value="1"/>
</dbReference>
<keyword evidence="7 10" id="KW-0378">Hydrolase</keyword>
<dbReference type="RefSeq" id="WP_192534069.1">
    <property type="nucleotide sequence ID" value="NZ_JACZHT010000003.1"/>
</dbReference>
<dbReference type="Proteomes" id="UP000631034">
    <property type="component" value="Unassembled WGS sequence"/>
</dbReference>
<dbReference type="GO" id="GO:0005829">
    <property type="term" value="C:cytosol"/>
    <property type="evidence" value="ECO:0007669"/>
    <property type="project" value="TreeGrafter"/>
</dbReference>
<comment type="pathway">
    <text evidence="3 10">Organic acid metabolism; glycolate biosynthesis; glycolate from 2-phosphoglycolate: step 1/1.</text>
</comment>
<dbReference type="PANTHER" id="PTHR43434">
    <property type="entry name" value="PHOSPHOGLYCOLATE PHOSPHATASE"/>
    <property type="match status" value="1"/>
</dbReference>
<dbReference type="GO" id="GO:0046295">
    <property type="term" value="P:glycolate biosynthetic process"/>
    <property type="evidence" value="ECO:0007669"/>
    <property type="project" value="UniProtKB-UniRule"/>
</dbReference>
<dbReference type="NCBIfam" id="TIGR01449">
    <property type="entry name" value="PGP_bact"/>
    <property type="match status" value="1"/>
</dbReference>
<dbReference type="AlphaFoldDB" id="A0A8J6YLP3"/>
<keyword evidence="9 10" id="KW-0119">Carbohydrate metabolism</keyword>
<dbReference type="SFLD" id="SFLDS00003">
    <property type="entry name" value="Haloacid_Dehalogenase"/>
    <property type="match status" value="1"/>
</dbReference>
<organism evidence="11 12">
    <name type="scientific">Phaeovibrio sulfidiphilus</name>
    <dbReference type="NCBI Taxonomy" id="1220600"/>
    <lineage>
        <taxon>Bacteria</taxon>
        <taxon>Pseudomonadati</taxon>
        <taxon>Pseudomonadota</taxon>
        <taxon>Alphaproteobacteria</taxon>
        <taxon>Rhodospirillales</taxon>
        <taxon>Rhodospirillaceae</taxon>
        <taxon>Phaeovibrio</taxon>
    </lineage>
</organism>
<dbReference type="UniPathway" id="UPA00865">
    <property type="reaction ID" value="UER00834"/>
</dbReference>
<evidence type="ECO:0000313" key="12">
    <source>
        <dbReference type="Proteomes" id="UP000631034"/>
    </source>
</evidence>
<keyword evidence="8 10" id="KW-0460">Magnesium</keyword>
<dbReference type="Gene3D" id="1.10.150.240">
    <property type="entry name" value="Putative phosphatase, domain 2"/>
    <property type="match status" value="1"/>
</dbReference>
<evidence type="ECO:0000256" key="10">
    <source>
        <dbReference type="HAMAP-Rule" id="MF_00495"/>
    </source>
</evidence>
<dbReference type="GO" id="GO:0006281">
    <property type="term" value="P:DNA repair"/>
    <property type="evidence" value="ECO:0007669"/>
    <property type="project" value="TreeGrafter"/>
</dbReference>
<dbReference type="Pfam" id="PF13419">
    <property type="entry name" value="HAD_2"/>
    <property type="match status" value="1"/>
</dbReference>
<sequence>MKMKNNTGAVSAGTPWQGQKSFSGLVFDLDGTLIDSVPSLTRALNTLFAEDGLTPLDPAEVQAMVGEGAGLLVARAFAARDAGDASGHDPRHARRLKQFLALYSADPFTGTTLYSGAREMLETLKARGLTLGLCTNKPEAPARALLAHLGLAPFLDAIVGGDTLPTRKPDPAPLFETLRRMGIAPAEALFVGDSATDVRCARHAGVPVAVFTHGYALDPHHSLGADVVLETCPALLDWLEDTPDRAAGA</sequence>
<dbReference type="InterPro" id="IPR037512">
    <property type="entry name" value="PGPase_prok"/>
</dbReference>
<evidence type="ECO:0000256" key="5">
    <source>
        <dbReference type="ARBA" id="ARBA00013078"/>
    </source>
</evidence>
<dbReference type="SUPFAM" id="SSF56784">
    <property type="entry name" value="HAD-like"/>
    <property type="match status" value="1"/>
</dbReference>
<dbReference type="SFLD" id="SFLDG01129">
    <property type="entry name" value="C1.5:_HAD__Beta-PGM__Phosphata"/>
    <property type="match status" value="1"/>
</dbReference>
<comment type="cofactor">
    <cofactor evidence="2 10">
        <name>Mg(2+)</name>
        <dbReference type="ChEBI" id="CHEBI:18420"/>
    </cofactor>
</comment>
<evidence type="ECO:0000256" key="1">
    <source>
        <dbReference type="ARBA" id="ARBA00000830"/>
    </source>
</evidence>
<evidence type="ECO:0000256" key="4">
    <source>
        <dbReference type="ARBA" id="ARBA00006171"/>
    </source>
</evidence>
<dbReference type="GO" id="GO:0005975">
    <property type="term" value="P:carbohydrate metabolic process"/>
    <property type="evidence" value="ECO:0007669"/>
    <property type="project" value="InterPro"/>
</dbReference>
<feature type="binding site" evidence="10">
    <location>
        <position position="30"/>
    </location>
    <ligand>
        <name>Mg(2+)</name>
        <dbReference type="ChEBI" id="CHEBI:18420"/>
    </ligand>
</feature>
<comment type="catalytic activity">
    <reaction evidence="1 10">
        <text>2-phosphoglycolate + H2O = glycolate + phosphate</text>
        <dbReference type="Rhea" id="RHEA:14369"/>
        <dbReference type="ChEBI" id="CHEBI:15377"/>
        <dbReference type="ChEBI" id="CHEBI:29805"/>
        <dbReference type="ChEBI" id="CHEBI:43474"/>
        <dbReference type="ChEBI" id="CHEBI:58033"/>
        <dbReference type="EC" id="3.1.3.18"/>
    </reaction>
</comment>
<evidence type="ECO:0000256" key="2">
    <source>
        <dbReference type="ARBA" id="ARBA00001946"/>
    </source>
</evidence>
<dbReference type="NCBIfam" id="TIGR01549">
    <property type="entry name" value="HAD-SF-IA-v1"/>
    <property type="match status" value="1"/>
</dbReference>
<dbReference type="GO" id="GO:0008967">
    <property type="term" value="F:phosphoglycolate phosphatase activity"/>
    <property type="evidence" value="ECO:0007669"/>
    <property type="project" value="UniProtKB-UniRule"/>
</dbReference>
<evidence type="ECO:0000256" key="3">
    <source>
        <dbReference type="ARBA" id="ARBA00004818"/>
    </source>
</evidence>
<name>A0A8J6YLP3_9PROT</name>
<accession>A0A8J6YLP3</accession>
<gene>
    <name evidence="11" type="primary">gph</name>
    <name evidence="11" type="ORF">IHV25_05300</name>
</gene>
<dbReference type="PRINTS" id="PR00413">
    <property type="entry name" value="HADHALOGNASE"/>
</dbReference>
<keyword evidence="6 10" id="KW-0479">Metal-binding</keyword>
<proteinExistence type="inferred from homology"/>
<dbReference type="InterPro" id="IPR050155">
    <property type="entry name" value="HAD-like_hydrolase_sf"/>
</dbReference>
<comment type="function">
    <text evidence="10">Specifically catalyzes the dephosphorylation of 2-phosphoglycolate. Is involved in the dissimilation of the intracellular 2-phosphoglycolate formed during the DNA repair of 3'-phosphoglycolate ends, a major class of DNA lesions induced by oxidative stress.</text>
</comment>
<feature type="binding site" evidence="10">
    <location>
        <position position="193"/>
    </location>
    <ligand>
        <name>Mg(2+)</name>
        <dbReference type="ChEBI" id="CHEBI:18420"/>
    </ligand>
</feature>
<reference evidence="11" key="1">
    <citation type="submission" date="2020-10" db="EMBL/GenBank/DDBJ databases">
        <title>Genome sequence of the unusual species of purple photosynthetic bacteria, Phaeovibrio sulfidiphilus DSM 23193, type strain.</title>
        <authorList>
            <person name="Kyndt J.A."/>
            <person name="Meyer T.E."/>
        </authorList>
    </citation>
    <scope>NUCLEOTIDE SEQUENCE</scope>
    <source>
        <strain evidence="11">DSM 23193</strain>
    </source>
</reference>
<dbReference type="InterPro" id="IPR036412">
    <property type="entry name" value="HAD-like_sf"/>
</dbReference>
<dbReference type="FunFam" id="3.40.50.1000:FF:000022">
    <property type="entry name" value="Phosphoglycolate phosphatase"/>
    <property type="match status" value="1"/>
</dbReference>
<keyword evidence="12" id="KW-1185">Reference proteome</keyword>
<feature type="binding site" evidence="10">
    <location>
        <position position="28"/>
    </location>
    <ligand>
        <name>Mg(2+)</name>
        <dbReference type="ChEBI" id="CHEBI:18420"/>
    </ligand>
</feature>
<dbReference type="GO" id="GO:0046872">
    <property type="term" value="F:metal ion binding"/>
    <property type="evidence" value="ECO:0007669"/>
    <property type="project" value="UniProtKB-KW"/>
</dbReference>
<dbReference type="HAMAP" id="MF_00495">
    <property type="entry name" value="GPH_hydrolase_bact"/>
    <property type="match status" value="1"/>
</dbReference>
<feature type="active site" description="Nucleophile" evidence="10">
    <location>
        <position position="28"/>
    </location>
</feature>
<evidence type="ECO:0000256" key="7">
    <source>
        <dbReference type="ARBA" id="ARBA00022801"/>
    </source>
</evidence>
<dbReference type="Gene3D" id="3.40.50.1000">
    <property type="entry name" value="HAD superfamily/HAD-like"/>
    <property type="match status" value="1"/>
</dbReference>
<comment type="similarity">
    <text evidence="4 10">Belongs to the HAD-like hydrolase superfamily. CbbY/CbbZ/Gph/YieH family.</text>
</comment>